<dbReference type="PANTHER" id="PTHR34448">
    <property type="entry name" value="AMINOPEPTIDASE"/>
    <property type="match status" value="1"/>
</dbReference>
<dbReference type="InterPro" id="IPR000787">
    <property type="entry name" value="Peptidase_M29"/>
</dbReference>
<comment type="cofactor">
    <cofactor evidence="1">
        <name>Co(2+)</name>
        <dbReference type="ChEBI" id="CHEBI:48828"/>
    </cofactor>
</comment>
<dbReference type="eggNOG" id="COG2309">
    <property type="taxonomic scope" value="Bacteria"/>
</dbReference>
<evidence type="ECO:0000256" key="1">
    <source>
        <dbReference type="ARBA" id="ARBA00001941"/>
    </source>
</evidence>
<comment type="caution">
    <text evidence="10">The sequence shown here is derived from an EMBL/GenBank/DDBJ whole genome shotgun (WGS) entry which is preliminary data.</text>
</comment>
<proteinExistence type="inferred from homology"/>
<dbReference type="PANTHER" id="PTHR34448:SF3">
    <property type="entry name" value="AMINOPEPTIDASE AMPS"/>
    <property type="match status" value="1"/>
</dbReference>
<protein>
    <submittedName>
        <fullName evidence="10">Aminopeptidase PepS</fullName>
    </submittedName>
</protein>
<dbReference type="GO" id="GO:0046872">
    <property type="term" value="F:metal ion binding"/>
    <property type="evidence" value="ECO:0007669"/>
    <property type="project" value="UniProtKB-KW"/>
</dbReference>
<accession>A0A0R1X7H4</accession>
<evidence type="ECO:0000256" key="2">
    <source>
        <dbReference type="ARBA" id="ARBA00001946"/>
    </source>
</evidence>
<evidence type="ECO:0000313" key="11">
    <source>
        <dbReference type="Proteomes" id="UP000050949"/>
    </source>
</evidence>
<evidence type="ECO:0000256" key="5">
    <source>
        <dbReference type="ARBA" id="ARBA00022438"/>
    </source>
</evidence>
<name>A0A0R1X7H4_9LACO</name>
<dbReference type="GO" id="GO:0004177">
    <property type="term" value="F:aminopeptidase activity"/>
    <property type="evidence" value="ECO:0007669"/>
    <property type="project" value="UniProtKB-KW"/>
</dbReference>
<sequence>MSHSFSEQLSRYADLIVQYGVQIKAGDTVLLGISTDQTVLTEKIVAAAYAAGAAEVLVEWHDDAITRQRLLHETTERLVAVPRYQSAKVRYWLQHKAKRISVVSQDPNALHGVDSEKAAKYQQALGAINRPWRDAVQNNDISWTVVAAASPAWAQVVFPDLSAAAATQKLWEAIFTTVRLTEDDYQSAWDRHIADLTARAQWLNQQQFTALHYTSPRTDLTIGLPAHHVWEAATAQNPEGDNFVPNMPTEEVFTAPDRTRIDGRVTATKPLVYGGQTISGMWFEFKAGRVVQAHADQGDTVLQQLLATDAGARSLGEVALVPDPSPISRSGIIFYSTLFDENASDHLALGAAYPFSVAGGTAMTDDQLRAAGLNRSLVHVDFMVGSADMDIDGIKADGTRIPVFRNGDWAK</sequence>
<keyword evidence="7" id="KW-0479">Metal-binding</keyword>
<dbReference type="EMBL" id="AZFW01000087">
    <property type="protein sequence ID" value="KRM26088.1"/>
    <property type="molecule type" value="Genomic_DNA"/>
</dbReference>
<dbReference type="InterPro" id="IPR052170">
    <property type="entry name" value="M29_Exopeptidase"/>
</dbReference>
<dbReference type="PRINTS" id="PR00919">
    <property type="entry name" value="THERMOPTASE"/>
</dbReference>
<dbReference type="Proteomes" id="UP000050949">
    <property type="component" value="Unassembled WGS sequence"/>
</dbReference>
<comment type="cofactor">
    <cofactor evidence="2">
        <name>Mg(2+)</name>
        <dbReference type="ChEBI" id="CHEBI:18420"/>
    </cofactor>
</comment>
<evidence type="ECO:0000313" key="10">
    <source>
        <dbReference type="EMBL" id="KRM26088.1"/>
    </source>
</evidence>
<dbReference type="Pfam" id="PF02073">
    <property type="entry name" value="Peptidase_M29"/>
    <property type="match status" value="1"/>
</dbReference>
<keyword evidence="5 10" id="KW-0031">Aminopeptidase</keyword>
<dbReference type="InterPro" id="IPR035097">
    <property type="entry name" value="M29_N-terminal"/>
</dbReference>
<dbReference type="PATRIC" id="fig|1122147.4.peg.292"/>
<dbReference type="RefSeq" id="WP_027829542.1">
    <property type="nucleotide sequence ID" value="NZ_AUEH01000073.1"/>
</dbReference>
<organism evidence="10 11">
    <name type="scientific">Schleiferilactobacillus harbinensis DSM 16991</name>
    <dbReference type="NCBI Taxonomy" id="1122147"/>
    <lineage>
        <taxon>Bacteria</taxon>
        <taxon>Bacillati</taxon>
        <taxon>Bacillota</taxon>
        <taxon>Bacilli</taxon>
        <taxon>Lactobacillales</taxon>
        <taxon>Lactobacillaceae</taxon>
        <taxon>Schleiferilactobacillus</taxon>
    </lineage>
</organism>
<keyword evidence="6" id="KW-0645">Protease</keyword>
<dbReference type="OrthoDB" id="9803993at2"/>
<reference evidence="10 11" key="1">
    <citation type="journal article" date="2015" name="Genome Announc.">
        <title>Expanding the biotechnology potential of lactobacilli through comparative genomics of 213 strains and associated genera.</title>
        <authorList>
            <person name="Sun Z."/>
            <person name="Harris H.M."/>
            <person name="McCann A."/>
            <person name="Guo C."/>
            <person name="Argimon S."/>
            <person name="Zhang W."/>
            <person name="Yang X."/>
            <person name="Jeffery I.B."/>
            <person name="Cooney J.C."/>
            <person name="Kagawa T.F."/>
            <person name="Liu W."/>
            <person name="Song Y."/>
            <person name="Salvetti E."/>
            <person name="Wrobel A."/>
            <person name="Rasinkangas P."/>
            <person name="Parkhill J."/>
            <person name="Rea M.C."/>
            <person name="O'Sullivan O."/>
            <person name="Ritari J."/>
            <person name="Douillard F.P."/>
            <person name="Paul Ross R."/>
            <person name="Yang R."/>
            <person name="Briner A.E."/>
            <person name="Felis G.E."/>
            <person name="de Vos W.M."/>
            <person name="Barrangou R."/>
            <person name="Klaenhammer T.R."/>
            <person name="Caufield P.W."/>
            <person name="Cui Y."/>
            <person name="Zhang H."/>
            <person name="O'Toole P.W."/>
        </authorList>
    </citation>
    <scope>NUCLEOTIDE SEQUENCE [LARGE SCALE GENOMIC DNA]</scope>
    <source>
        <strain evidence="10 11">DSM 16991</strain>
    </source>
</reference>
<keyword evidence="8" id="KW-0378">Hydrolase</keyword>
<evidence type="ECO:0000256" key="9">
    <source>
        <dbReference type="ARBA" id="ARBA00023049"/>
    </source>
</evidence>
<dbReference type="AlphaFoldDB" id="A0A0R1X7H4"/>
<comment type="similarity">
    <text evidence="4">Belongs to the peptidase M29 family.</text>
</comment>
<comment type="cofactor">
    <cofactor evidence="3">
        <name>Zn(2+)</name>
        <dbReference type="ChEBI" id="CHEBI:29105"/>
    </cofactor>
</comment>
<dbReference type="Gene3D" id="3.40.1830.10">
    <property type="entry name" value="Thermophilic metalloprotease (M29)"/>
    <property type="match status" value="1"/>
</dbReference>
<evidence type="ECO:0000256" key="7">
    <source>
        <dbReference type="ARBA" id="ARBA00022723"/>
    </source>
</evidence>
<gene>
    <name evidence="10" type="ORF">FC91_GL000280</name>
</gene>
<evidence type="ECO:0000256" key="6">
    <source>
        <dbReference type="ARBA" id="ARBA00022670"/>
    </source>
</evidence>
<evidence type="ECO:0000256" key="8">
    <source>
        <dbReference type="ARBA" id="ARBA00022801"/>
    </source>
</evidence>
<evidence type="ECO:0000256" key="4">
    <source>
        <dbReference type="ARBA" id="ARBA00008236"/>
    </source>
</evidence>
<evidence type="ECO:0000256" key="3">
    <source>
        <dbReference type="ARBA" id="ARBA00001947"/>
    </source>
</evidence>
<dbReference type="GO" id="GO:0006508">
    <property type="term" value="P:proteolysis"/>
    <property type="evidence" value="ECO:0007669"/>
    <property type="project" value="UniProtKB-KW"/>
</dbReference>
<dbReference type="GO" id="GO:0008237">
    <property type="term" value="F:metallopeptidase activity"/>
    <property type="evidence" value="ECO:0007669"/>
    <property type="project" value="UniProtKB-KW"/>
</dbReference>
<keyword evidence="9" id="KW-0482">Metalloprotease</keyword>
<dbReference type="SUPFAM" id="SSF144052">
    <property type="entry name" value="Thermophilic metalloprotease-like"/>
    <property type="match status" value="1"/>
</dbReference>